<dbReference type="Pfam" id="PF00561">
    <property type="entry name" value="Abhydrolase_1"/>
    <property type="match status" value="1"/>
</dbReference>
<dbReference type="InterPro" id="IPR026968">
    <property type="entry name" value="PcaD/CatD"/>
</dbReference>
<dbReference type="InterPro" id="IPR029058">
    <property type="entry name" value="AB_hydrolase_fold"/>
</dbReference>
<dbReference type="PANTHER" id="PTHR43433:SF5">
    <property type="entry name" value="AB HYDROLASE-1 DOMAIN-CONTAINING PROTEIN"/>
    <property type="match status" value="1"/>
</dbReference>
<accession>A0A5P2HDR1</accession>
<evidence type="ECO:0000259" key="1">
    <source>
        <dbReference type="Pfam" id="PF00561"/>
    </source>
</evidence>
<sequence>MPYLDHAGARLFYTVDGPDGASAIVFSNSLGADHTMWQPQADALAGEYRVVRYDTRGHGRSTFDGKPFDIDTLGRDVLAVLDALEIDTAAFCGLSMGGSTGQWLGIHAPERFSHIVLANTAAKIGGTDGWNTRIATVLRDGMGVMVEPSVQRWFTSGFVARENAAIAPLREVLAALDPQGYAANCAAVRDADFRTTASSITVPVLVIAGSDDPSTTAAEGRALADAIPNARYLELPAAHISSFEQPARFTQALREFLR</sequence>
<dbReference type="Gene3D" id="3.40.50.1820">
    <property type="entry name" value="alpha/beta hydrolase"/>
    <property type="match status" value="1"/>
</dbReference>
<organism evidence="2 3">
    <name type="scientific">Cupriavidus pauculus</name>
    <dbReference type="NCBI Taxonomy" id="82633"/>
    <lineage>
        <taxon>Bacteria</taxon>
        <taxon>Pseudomonadati</taxon>
        <taxon>Pseudomonadota</taxon>
        <taxon>Betaproteobacteria</taxon>
        <taxon>Burkholderiales</taxon>
        <taxon>Burkholderiaceae</taxon>
        <taxon>Cupriavidus</taxon>
    </lineage>
</organism>
<protein>
    <submittedName>
        <fullName evidence="2">3-oxoadipate enol-lactonase</fullName>
        <ecNumber evidence="2">3.1.1.24</ecNumber>
    </submittedName>
</protein>
<evidence type="ECO:0000313" key="3">
    <source>
        <dbReference type="Proteomes" id="UP000322822"/>
    </source>
</evidence>
<dbReference type="InterPro" id="IPR050471">
    <property type="entry name" value="AB_hydrolase"/>
</dbReference>
<dbReference type="EC" id="3.1.1.24" evidence="2"/>
<gene>
    <name evidence="2" type="primary">pcaD</name>
    <name evidence="2" type="ORF">FOB72_26180</name>
</gene>
<dbReference type="AlphaFoldDB" id="A0A5P2HDR1"/>
<name>A0A5P2HDR1_9BURK</name>
<dbReference type="PRINTS" id="PR00111">
    <property type="entry name" value="ABHYDROLASE"/>
</dbReference>
<dbReference type="SUPFAM" id="SSF53474">
    <property type="entry name" value="alpha/beta-Hydrolases"/>
    <property type="match status" value="1"/>
</dbReference>
<dbReference type="PANTHER" id="PTHR43433">
    <property type="entry name" value="HYDROLASE, ALPHA/BETA FOLD FAMILY PROTEIN"/>
    <property type="match status" value="1"/>
</dbReference>
<dbReference type="RefSeq" id="WP_150375721.1">
    <property type="nucleotide sequence ID" value="NZ_CP044067.1"/>
</dbReference>
<keyword evidence="2" id="KW-0378">Hydrolase</keyword>
<dbReference type="NCBIfam" id="TIGR02427">
    <property type="entry name" value="protocat_pcaD"/>
    <property type="match status" value="1"/>
</dbReference>
<dbReference type="OrthoDB" id="9793083at2"/>
<dbReference type="EMBL" id="CP044067">
    <property type="protein sequence ID" value="QET05495.1"/>
    <property type="molecule type" value="Genomic_DNA"/>
</dbReference>
<dbReference type="InterPro" id="IPR000073">
    <property type="entry name" value="AB_hydrolase_1"/>
</dbReference>
<feature type="domain" description="AB hydrolase-1" evidence="1">
    <location>
        <begin position="23"/>
        <end position="245"/>
    </location>
</feature>
<evidence type="ECO:0000313" key="2">
    <source>
        <dbReference type="EMBL" id="QET05495.1"/>
    </source>
</evidence>
<dbReference type="GO" id="GO:0042952">
    <property type="term" value="P:beta-ketoadipate pathway"/>
    <property type="evidence" value="ECO:0007669"/>
    <property type="project" value="InterPro"/>
</dbReference>
<dbReference type="Proteomes" id="UP000322822">
    <property type="component" value="Chromosome 2"/>
</dbReference>
<dbReference type="GO" id="GO:0047570">
    <property type="term" value="F:3-oxoadipate enol-lactonase activity"/>
    <property type="evidence" value="ECO:0007669"/>
    <property type="project" value="UniProtKB-EC"/>
</dbReference>
<proteinExistence type="predicted"/>
<reference evidence="2 3" key="1">
    <citation type="submission" date="2019-09" db="EMBL/GenBank/DDBJ databases">
        <title>FDA dAtabase for Regulatory Grade micrObial Sequences (FDA-ARGOS): Supporting development and validation of Infectious Disease Dx tests.</title>
        <authorList>
            <person name="Sciortino C."/>
            <person name="Tallon L."/>
            <person name="Sadzewicz L."/>
            <person name="Vavikolanu K."/>
            <person name="Mehta A."/>
            <person name="Aluvathingal J."/>
            <person name="Nadendla S."/>
            <person name="Nandy P."/>
            <person name="Geyer C."/>
            <person name="Yan Y."/>
            <person name="Sichtig H."/>
        </authorList>
    </citation>
    <scope>NUCLEOTIDE SEQUENCE [LARGE SCALE GENOMIC DNA]</scope>
    <source>
        <strain evidence="2 3">FDAARGOS_664</strain>
    </source>
</reference>